<dbReference type="RefSeq" id="WP_273689697.1">
    <property type="nucleotide sequence ID" value="NZ_CP117411.1"/>
</dbReference>
<reference evidence="2 3" key="1">
    <citation type="submission" date="2023-02" db="EMBL/GenBank/DDBJ databases">
        <title>Genome sequence of Sphingomonas naphthae.</title>
        <authorList>
            <person name="Kim S."/>
            <person name="Heo J."/>
            <person name="Kwon S.-W."/>
        </authorList>
    </citation>
    <scope>NUCLEOTIDE SEQUENCE [LARGE SCALE GENOMIC DNA]</scope>
    <source>
        <strain evidence="2 3">KACC 18716</strain>
    </source>
</reference>
<sequence length="83" mass="9104">MPAGHSEVGRGGELAKGGNTPRFSKATFLPKQATLIGKLIDDAGRYDANYDAACHLDHGIMGIKPILDRPMFDRRRLELLNLI</sequence>
<accession>A0ABY7TNE6</accession>
<dbReference type="Proteomes" id="UP001220395">
    <property type="component" value="Chromosome"/>
</dbReference>
<organism evidence="2 3">
    <name type="scientific">Sphingomonas naphthae</name>
    <dbReference type="NCBI Taxonomy" id="1813468"/>
    <lineage>
        <taxon>Bacteria</taxon>
        <taxon>Pseudomonadati</taxon>
        <taxon>Pseudomonadota</taxon>
        <taxon>Alphaproteobacteria</taxon>
        <taxon>Sphingomonadales</taxon>
        <taxon>Sphingomonadaceae</taxon>
        <taxon>Sphingomonas</taxon>
    </lineage>
</organism>
<evidence type="ECO:0000313" key="2">
    <source>
        <dbReference type="EMBL" id="WCT74563.1"/>
    </source>
</evidence>
<proteinExistence type="predicted"/>
<evidence type="ECO:0000313" key="3">
    <source>
        <dbReference type="Proteomes" id="UP001220395"/>
    </source>
</evidence>
<dbReference type="EMBL" id="CP117411">
    <property type="protein sequence ID" value="WCT74563.1"/>
    <property type="molecule type" value="Genomic_DNA"/>
</dbReference>
<gene>
    <name evidence="2" type="ORF">PQ455_04860</name>
</gene>
<feature type="region of interest" description="Disordered" evidence="1">
    <location>
        <begin position="1"/>
        <end position="23"/>
    </location>
</feature>
<keyword evidence="3" id="KW-1185">Reference proteome</keyword>
<protein>
    <submittedName>
        <fullName evidence="2">Uncharacterized protein</fullName>
    </submittedName>
</protein>
<evidence type="ECO:0000256" key="1">
    <source>
        <dbReference type="SAM" id="MobiDB-lite"/>
    </source>
</evidence>
<name>A0ABY7TNE6_9SPHN</name>